<dbReference type="CDD" id="cd16922">
    <property type="entry name" value="HATPase_EvgS-ArcB-TorS-like"/>
    <property type="match status" value="1"/>
</dbReference>
<dbReference type="InterPro" id="IPR013767">
    <property type="entry name" value="PAS_fold"/>
</dbReference>
<dbReference type="InterPro" id="IPR001610">
    <property type="entry name" value="PAC"/>
</dbReference>
<dbReference type="Gene3D" id="3.30.450.20">
    <property type="entry name" value="PAS domain"/>
    <property type="match status" value="5"/>
</dbReference>
<evidence type="ECO:0000256" key="3">
    <source>
        <dbReference type="ARBA" id="ARBA00022553"/>
    </source>
</evidence>
<dbReference type="Pfam" id="PF00512">
    <property type="entry name" value="HisKA"/>
    <property type="match status" value="1"/>
</dbReference>
<dbReference type="PANTHER" id="PTHR45339:SF1">
    <property type="entry name" value="HYBRID SIGNAL TRANSDUCTION HISTIDINE KINASE J"/>
    <property type="match status" value="1"/>
</dbReference>
<proteinExistence type="predicted"/>
<dbReference type="SUPFAM" id="SSF55874">
    <property type="entry name" value="ATPase domain of HSP90 chaperone/DNA topoisomerase II/histidine kinase"/>
    <property type="match status" value="1"/>
</dbReference>
<evidence type="ECO:0000256" key="5">
    <source>
        <dbReference type="PROSITE-ProRule" id="PRU00050"/>
    </source>
</evidence>
<dbReference type="Pfam" id="PF02518">
    <property type="entry name" value="HATPase_c"/>
    <property type="match status" value="1"/>
</dbReference>
<comment type="caution">
    <text evidence="5">Lacks conserved residue(s) required for the propagation of feature annotation.</text>
</comment>
<dbReference type="InterPro" id="IPR005467">
    <property type="entry name" value="His_kinase_dom"/>
</dbReference>
<dbReference type="InterPro" id="IPR003661">
    <property type="entry name" value="HisK_dim/P_dom"/>
</dbReference>
<feature type="domain" description="CheR-type methyltransferase" evidence="13">
    <location>
        <begin position="241"/>
        <end position="481"/>
    </location>
</feature>
<dbReference type="InterPro" id="IPR000673">
    <property type="entry name" value="Sig_transdc_resp-reg_Me-estase"/>
</dbReference>
<dbReference type="PROSITE" id="PS50110">
    <property type="entry name" value="RESPONSE_REGULATORY"/>
    <property type="match status" value="1"/>
</dbReference>
<dbReference type="PRINTS" id="PR00996">
    <property type="entry name" value="CHERMTFRASE"/>
</dbReference>
<feature type="domain" description="PAC" evidence="11">
    <location>
        <begin position="1075"/>
        <end position="1127"/>
    </location>
</feature>
<feature type="coiled-coil region" evidence="7">
    <location>
        <begin position="668"/>
        <end position="748"/>
    </location>
</feature>
<dbReference type="SMART" id="SM00138">
    <property type="entry name" value="MeTrc"/>
    <property type="match status" value="1"/>
</dbReference>
<dbReference type="InterPro" id="IPR029063">
    <property type="entry name" value="SAM-dependent_MTases_sf"/>
</dbReference>
<evidence type="ECO:0000259" key="11">
    <source>
        <dbReference type="PROSITE" id="PS50113"/>
    </source>
</evidence>
<dbReference type="SUPFAM" id="SSF52172">
    <property type="entry name" value="CheY-like"/>
    <property type="match status" value="1"/>
</dbReference>
<dbReference type="EMBL" id="WVUD01000001">
    <property type="protein sequence ID" value="MYL81784.1"/>
    <property type="molecule type" value="Genomic_DNA"/>
</dbReference>
<dbReference type="Gene3D" id="3.40.50.2300">
    <property type="match status" value="1"/>
</dbReference>
<dbReference type="Gene3D" id="3.40.50.150">
    <property type="entry name" value="Vaccinia Virus protein VP39"/>
    <property type="match status" value="1"/>
</dbReference>
<dbReference type="Pfam" id="PF13596">
    <property type="entry name" value="PAS_10"/>
    <property type="match status" value="1"/>
</dbReference>
<dbReference type="PROSITE" id="PS50112">
    <property type="entry name" value="PAS"/>
    <property type="match status" value="3"/>
</dbReference>
<dbReference type="PROSITE" id="PS50109">
    <property type="entry name" value="HIS_KIN"/>
    <property type="match status" value="1"/>
</dbReference>
<dbReference type="InterPro" id="IPR003018">
    <property type="entry name" value="GAF"/>
</dbReference>
<dbReference type="SMART" id="SM00448">
    <property type="entry name" value="REC"/>
    <property type="match status" value="1"/>
</dbReference>
<evidence type="ECO:0000259" key="8">
    <source>
        <dbReference type="PROSITE" id="PS50109"/>
    </source>
</evidence>
<dbReference type="InterPro" id="IPR003594">
    <property type="entry name" value="HATPase_dom"/>
</dbReference>
<dbReference type="SUPFAM" id="SSF53335">
    <property type="entry name" value="S-adenosyl-L-methionine-dependent methyltransferases"/>
    <property type="match status" value="1"/>
</dbReference>
<dbReference type="InterPro" id="IPR000014">
    <property type="entry name" value="PAS"/>
</dbReference>
<dbReference type="SMART" id="SM00086">
    <property type="entry name" value="PAC"/>
    <property type="match status" value="4"/>
</dbReference>
<dbReference type="InterPro" id="IPR000700">
    <property type="entry name" value="PAS-assoc_C"/>
</dbReference>
<dbReference type="CDD" id="cd16434">
    <property type="entry name" value="CheB-CheR_fusion"/>
    <property type="match status" value="1"/>
</dbReference>
<dbReference type="Pfam" id="PF01339">
    <property type="entry name" value="CheB_methylest"/>
    <property type="match status" value="1"/>
</dbReference>
<dbReference type="InterPro" id="IPR022641">
    <property type="entry name" value="CheR_N"/>
</dbReference>
<keyword evidence="4" id="KW-0902">Two-component regulatory system</keyword>
<dbReference type="InterPro" id="IPR036890">
    <property type="entry name" value="HATPase_C_sf"/>
</dbReference>
<evidence type="ECO:0000259" key="9">
    <source>
        <dbReference type="PROSITE" id="PS50110"/>
    </source>
</evidence>
<evidence type="ECO:0000256" key="7">
    <source>
        <dbReference type="SAM" id="Coils"/>
    </source>
</evidence>
<dbReference type="PANTHER" id="PTHR45339">
    <property type="entry name" value="HYBRID SIGNAL TRANSDUCTION HISTIDINE KINASE J"/>
    <property type="match status" value="1"/>
</dbReference>
<comment type="caution">
    <text evidence="14">The sequence shown here is derived from an EMBL/GenBank/DDBJ whole genome shotgun (WGS) entry which is preliminary data.</text>
</comment>
<dbReference type="NCBIfam" id="TIGR00229">
    <property type="entry name" value="sensory_box"/>
    <property type="match status" value="3"/>
</dbReference>
<feature type="domain" description="PAS" evidence="10">
    <location>
        <begin position="896"/>
        <end position="964"/>
    </location>
</feature>
<dbReference type="InterPro" id="IPR011006">
    <property type="entry name" value="CheY-like_superfamily"/>
</dbReference>
<dbReference type="GO" id="GO:0000156">
    <property type="term" value="F:phosphorelay response regulator activity"/>
    <property type="evidence" value="ECO:0007669"/>
    <property type="project" value="InterPro"/>
</dbReference>
<accession>A0A7C9IJL9</accession>
<feature type="domain" description="Response regulatory" evidence="9">
    <location>
        <begin position="1919"/>
        <end position="2038"/>
    </location>
</feature>
<dbReference type="Pfam" id="PF03705">
    <property type="entry name" value="CheR_N"/>
    <property type="match status" value="1"/>
</dbReference>
<dbReference type="Gene3D" id="3.40.50.180">
    <property type="entry name" value="Methylesterase CheB, C-terminal domain"/>
    <property type="match status" value="1"/>
</dbReference>
<dbReference type="Pfam" id="PF08448">
    <property type="entry name" value="PAS_4"/>
    <property type="match status" value="1"/>
</dbReference>
<dbReference type="InterPro" id="IPR000780">
    <property type="entry name" value="CheR_MeTrfase"/>
</dbReference>
<evidence type="ECO:0000256" key="4">
    <source>
        <dbReference type="ARBA" id="ARBA00023012"/>
    </source>
</evidence>
<evidence type="ECO:0000259" key="10">
    <source>
        <dbReference type="PROSITE" id="PS50112"/>
    </source>
</evidence>
<dbReference type="InterPro" id="IPR013656">
    <property type="entry name" value="PAS_4"/>
</dbReference>
<dbReference type="Pfam" id="PF00989">
    <property type="entry name" value="PAS"/>
    <property type="match status" value="1"/>
</dbReference>
<dbReference type="SMART" id="SM00091">
    <property type="entry name" value="PAS"/>
    <property type="match status" value="5"/>
</dbReference>
<dbReference type="Gene3D" id="1.10.287.130">
    <property type="match status" value="1"/>
</dbReference>
<feature type="domain" description="Histidine kinase" evidence="8">
    <location>
        <begin position="1675"/>
        <end position="1897"/>
    </location>
</feature>
<dbReference type="CDD" id="cd17546">
    <property type="entry name" value="REC_hyHK_CKI1_RcsC-like"/>
    <property type="match status" value="1"/>
</dbReference>
<dbReference type="InterPro" id="IPR001789">
    <property type="entry name" value="Sig_transdc_resp-reg_receiver"/>
</dbReference>
<dbReference type="Pfam" id="PF13188">
    <property type="entry name" value="PAS_8"/>
    <property type="match status" value="1"/>
</dbReference>
<feature type="domain" description="PAS" evidence="10">
    <location>
        <begin position="1002"/>
        <end position="1058"/>
    </location>
</feature>
<keyword evidence="15" id="KW-1185">Reference proteome</keyword>
<dbReference type="GO" id="GO:0005737">
    <property type="term" value="C:cytoplasm"/>
    <property type="evidence" value="ECO:0007669"/>
    <property type="project" value="InterPro"/>
</dbReference>
<dbReference type="SUPFAM" id="SSF52738">
    <property type="entry name" value="Methylesterase CheB, C-terminal domain"/>
    <property type="match status" value="1"/>
</dbReference>
<feature type="domain" description="CheB-type methylesterase" evidence="12">
    <location>
        <begin position="6"/>
        <end position="203"/>
    </location>
</feature>
<dbReference type="InterPro" id="IPR035965">
    <property type="entry name" value="PAS-like_dom_sf"/>
</dbReference>
<dbReference type="EC" id="2.7.13.3" evidence="2"/>
<dbReference type="SUPFAM" id="SSF47384">
    <property type="entry name" value="Homodimeric domain of signal transducing histidine kinase"/>
    <property type="match status" value="1"/>
</dbReference>
<reference evidence="14 15" key="1">
    <citation type="submission" date="2020-01" db="EMBL/GenBank/DDBJ databases">
        <title>Genome sequence of Desulfovibrio aerotolerans DSM 16695(T).</title>
        <authorList>
            <person name="Karnachuk O."/>
            <person name="Avakyan M."/>
            <person name="Mardanov A."/>
            <person name="Kadnikov V."/>
            <person name="Ravin N."/>
        </authorList>
    </citation>
    <scope>NUCLEOTIDE SEQUENCE [LARGE SCALE GENOMIC DNA]</scope>
    <source>
        <strain evidence="14 15">DSM 16695</strain>
    </source>
</reference>
<evidence type="ECO:0000313" key="14">
    <source>
        <dbReference type="EMBL" id="MYL81784.1"/>
    </source>
</evidence>
<comment type="catalytic activity">
    <reaction evidence="1">
        <text>ATP + protein L-histidine = ADP + protein N-phospho-L-histidine.</text>
        <dbReference type="EC" id="2.7.13.3"/>
    </reaction>
</comment>
<dbReference type="InterPro" id="IPR022642">
    <property type="entry name" value="CheR_C"/>
</dbReference>
<organism evidence="14 15">
    <name type="scientific">Solidesulfovibrio aerotolerans</name>
    <dbReference type="NCBI Taxonomy" id="295255"/>
    <lineage>
        <taxon>Bacteria</taxon>
        <taxon>Pseudomonadati</taxon>
        <taxon>Thermodesulfobacteriota</taxon>
        <taxon>Desulfovibrionia</taxon>
        <taxon>Desulfovibrionales</taxon>
        <taxon>Desulfovibrionaceae</taxon>
        <taxon>Solidesulfovibrio</taxon>
    </lineage>
</organism>
<dbReference type="RefSeq" id="WP_160958018.1">
    <property type="nucleotide sequence ID" value="NZ_WVUD01000001.1"/>
</dbReference>
<dbReference type="Pfam" id="PF13426">
    <property type="entry name" value="PAS_9"/>
    <property type="match status" value="1"/>
</dbReference>
<keyword evidence="7" id="KW-0175">Coiled coil</keyword>
<feature type="modified residue" description="4-aspartylphosphate" evidence="6">
    <location>
        <position position="1968"/>
    </location>
</feature>
<feature type="domain" description="PAC" evidence="11">
    <location>
        <begin position="953"/>
        <end position="1005"/>
    </location>
</feature>
<evidence type="ECO:0000259" key="12">
    <source>
        <dbReference type="PROSITE" id="PS50122"/>
    </source>
</evidence>
<dbReference type="OrthoDB" id="9786165at2"/>
<dbReference type="InterPro" id="IPR036097">
    <property type="entry name" value="HisK_dim/P_sf"/>
</dbReference>
<evidence type="ECO:0000313" key="15">
    <source>
        <dbReference type="Proteomes" id="UP000482487"/>
    </source>
</evidence>
<dbReference type="SUPFAM" id="SSF55781">
    <property type="entry name" value="GAF domain-like"/>
    <property type="match status" value="1"/>
</dbReference>
<evidence type="ECO:0000256" key="2">
    <source>
        <dbReference type="ARBA" id="ARBA00012438"/>
    </source>
</evidence>
<dbReference type="Pfam" id="PF00072">
    <property type="entry name" value="Response_reg"/>
    <property type="match status" value="1"/>
</dbReference>
<evidence type="ECO:0000259" key="13">
    <source>
        <dbReference type="PROSITE" id="PS50123"/>
    </source>
</evidence>
<feature type="domain" description="PAS" evidence="10">
    <location>
        <begin position="1358"/>
        <end position="1428"/>
    </location>
</feature>
<feature type="coiled-coil region" evidence="7">
    <location>
        <begin position="859"/>
        <end position="890"/>
    </location>
</feature>
<gene>
    <name evidence="14" type="ORF">GTA51_01345</name>
</gene>
<dbReference type="GO" id="GO:0008757">
    <property type="term" value="F:S-adenosylmethionine-dependent methyltransferase activity"/>
    <property type="evidence" value="ECO:0007669"/>
    <property type="project" value="InterPro"/>
</dbReference>
<feature type="domain" description="PAC" evidence="11">
    <location>
        <begin position="813"/>
        <end position="868"/>
    </location>
</feature>
<dbReference type="Proteomes" id="UP000482487">
    <property type="component" value="Unassembled WGS sequence"/>
</dbReference>
<name>A0A7C9IJL9_9BACT</name>
<dbReference type="SMART" id="SM00387">
    <property type="entry name" value="HATPase_c"/>
    <property type="match status" value="1"/>
</dbReference>
<dbReference type="PROSITE" id="PS50123">
    <property type="entry name" value="CHER"/>
    <property type="match status" value="1"/>
</dbReference>
<dbReference type="SUPFAM" id="SSF55785">
    <property type="entry name" value="PYP-like sensor domain (PAS domain)"/>
    <property type="match status" value="5"/>
</dbReference>
<dbReference type="Gene3D" id="3.30.565.10">
    <property type="entry name" value="Histidine kinase-like ATPase, C-terminal domain"/>
    <property type="match status" value="1"/>
</dbReference>
<dbReference type="GO" id="GO:0006935">
    <property type="term" value="P:chemotaxis"/>
    <property type="evidence" value="ECO:0007669"/>
    <property type="project" value="InterPro"/>
</dbReference>
<dbReference type="GO" id="GO:0006355">
    <property type="term" value="P:regulation of DNA-templated transcription"/>
    <property type="evidence" value="ECO:0007669"/>
    <property type="project" value="InterPro"/>
</dbReference>
<dbReference type="CDD" id="cd00082">
    <property type="entry name" value="HisKA"/>
    <property type="match status" value="1"/>
</dbReference>
<dbReference type="SUPFAM" id="SSF47757">
    <property type="entry name" value="Chemotaxis receptor methyltransferase CheR, N-terminal domain"/>
    <property type="match status" value="1"/>
</dbReference>
<keyword evidence="3 6" id="KW-0597">Phosphoprotein</keyword>
<dbReference type="SMART" id="SM00388">
    <property type="entry name" value="HisKA"/>
    <property type="match status" value="1"/>
</dbReference>
<evidence type="ECO:0000256" key="6">
    <source>
        <dbReference type="PROSITE-ProRule" id="PRU00169"/>
    </source>
</evidence>
<dbReference type="PROSITE" id="PS50113">
    <property type="entry name" value="PAC"/>
    <property type="match status" value="3"/>
</dbReference>
<dbReference type="Pfam" id="PF01739">
    <property type="entry name" value="CheR"/>
    <property type="match status" value="1"/>
</dbReference>
<protein>
    <recommendedName>
        <fullName evidence="2">histidine kinase</fullName>
        <ecNumber evidence="2">2.7.13.3</ecNumber>
    </recommendedName>
</protein>
<dbReference type="GO" id="GO:0000155">
    <property type="term" value="F:phosphorelay sensor kinase activity"/>
    <property type="evidence" value="ECO:0007669"/>
    <property type="project" value="InterPro"/>
</dbReference>
<dbReference type="PROSITE" id="PS50122">
    <property type="entry name" value="CHEB"/>
    <property type="match status" value="1"/>
</dbReference>
<sequence>MNRDDPIPGQAEAAGRVGFPVIGVGVSAGGGLALAQFLGGLPRDFAAALVVVTPLAVADDSRLSEVLAAAGALPVMVLTDGLRPRPGWIYVLPAGYDVVIRDGVFALVSPCAAPGRHVIDRFFRALARDQGANAVAVVLSGAGSDGVAGIRDIHAVGGLVVVQQPETVLEDGQPAGAAAMGLADMVLPAAAIGPFLVKTVPRLALGAVGGFPDDTEAQGAGETEEAGETETVVGAEGTAALERIYALLAEHTGHDVRGYKKSTVLRRLHKHMLLAGTSNLTEFADKLAEDAVGRSRLFGDLLIGVTSFFRDPEAFARLGERAIPALFDSLGPREVLRTWVACCATGEEAYSVAMLLAEHQRGRGERRPVKIFATDLDAKALETARRGVYPRQVVQAIGEARAAAFCQCSVMDCAMSPQLRDDIVFALHNLLRDPPFLGMDLIVCRNFLIYLNTDVQSKVLSLFAHALRPGGFLLLGPAETIGAAEPFFATVDKRWRLYQRKALAAGSFDLPARRQSLAYAAGGVPPPGRPRTALPEPEGVAEAALLARYAPPSALIDLDGQVLRLVGDINPYLEIGAGAPSLSINKLARKALRPCLRQVLEAVAATGAEQVCGPVPMDETGQVLVQLRACRMPDAWGNPAFVLLIFERVSGEVELPVRVTLPDVSETTRRYEGEIERLNDTLQRAVERYETVTEELRASNEELISSNEELQSSNEEMEASREELQSLNEELTSLNTELQCKIEELAQAQSFVENLLAATNIATVVLNADLQVVRFTPAATELFHLIASDVGRPVDQVKTTFDASPLVNDCRLVLAENGIVERETHTAAGRWFLMRAYPFRAPQGGVDGVVLTFGEITAQKEAEAVLRRGKEELEQLVARRTEELREKARLLDLATVMVRDLDGRITYWNTGSERLFGWTREEAEGCVSYDLLATVFPQPLEAIMDDLLRQGRWSGELRKVAKDGRAVDLAVSWVLNRDAASRPVSILEVANDVTDRNRLEEQARRWSRVFESSDFGLAHVKAADNTFLQVNPAFARQRGYRPEELVGQPLHFLVPPEEWEQVAVTIAGFDLAGHGILETIHVRKDGSRFPVLVEVTVLRGADGKPASRVAYALDVTAQKQSEQALRDMARFPGENPHPVMRITPDMAVAYTNAPGQALLAALGSTPEQPFPDALQPLVVKALAEERLVEIEVTVGERIFALSAIAVPQRGYANVYGLDITTRKQAEMALIASEARYHDLFDAMGEGVCLLEMVRDATGRIVDYSIIDANPGYATILGISQERAIGARVVALYGLASPPDLTAYERVVATGTPDTFETYFETLQKHLRVSAVPTGPDRFAVIFQDITDSVEATKALVRSEERLRQLVDSAPDAIIVQSGGRFVLVNPAALRLFGAMAAEELLGQEIVSRIHPDFREVVRQRIRIVNEERLPQPGIEMSYLRMDGVAVSVEAVAVPFEFQGNPASLVFARDITERLRATQEKCQQDALHDAAARIRGAYVAGQTAEAIFGAALDELLRLSNSRCGFVAEQRDDERGRPAQHCLAVAASAWGTDVSRQRPDRAPHGRAFASTEELHAAAVAACRSVLAESPPGPAEALDRTLVETFWDLPLYHGRECLGVIGLSGREGGFEASHAASLHLVAEACSQVIERMRADRRLVAAKKAAEAASLSKSEFLANMSHEIRTPLNGVLGMLQLLATTTLDEEQAEYVENAVKSSKRLTRLLSDILDLSLVESGRLAIRQAPCSPADLREAVMDLFTLPARDKGITLHVSLGAGLPERVLADEVRLRQIVFNLVGNAVKFTDAGSVRLDISPASSRFDAAFRVLFTVSDTGIGIADDQLDGIFEPFGQVEGVYVRRFGGAGLGLSIVRRLVRLMGGEIAVESFVGSGTSIVVSLPLARTGDDVAEVAAIPRPLAAGPGLRLLLAEDDAVSLMSFARMLEKAGHTVTLAEDGAEAMARLAEAEYDCILMDVQMPVMDGVAATRAIRSNDSLGHKKSIPIIAMTAYAMAGDRERFMAAGMNDYVSKPVDAAELAQALARVTAGQRPGRPGETK</sequence>
<evidence type="ECO:0000256" key="1">
    <source>
        <dbReference type="ARBA" id="ARBA00000085"/>
    </source>
</evidence>
<dbReference type="GO" id="GO:0008984">
    <property type="term" value="F:protein-glutamate methylesterase activity"/>
    <property type="evidence" value="ECO:0007669"/>
    <property type="project" value="InterPro"/>
</dbReference>
<dbReference type="InterPro" id="IPR035909">
    <property type="entry name" value="CheB_C"/>
</dbReference>
<dbReference type="FunFam" id="3.30.565.10:FF:000010">
    <property type="entry name" value="Sensor histidine kinase RcsC"/>
    <property type="match status" value="1"/>
</dbReference>
<dbReference type="Pfam" id="PF13185">
    <property type="entry name" value="GAF_2"/>
    <property type="match status" value="1"/>
</dbReference>
<dbReference type="CDD" id="cd00130">
    <property type="entry name" value="PAS"/>
    <property type="match status" value="3"/>
</dbReference>